<protein>
    <submittedName>
        <fullName evidence="7">Similar to Saccharomyces cerevisiae YJL187C SWE1 Protein kinase that regulates the G2/M transition by inhibition of Cdc28p kinase activity</fullName>
    </submittedName>
</protein>
<dbReference type="AlphaFoldDB" id="A0A8H2ZI86"/>
<dbReference type="SMART" id="SM00220">
    <property type="entry name" value="S_TKc"/>
    <property type="match status" value="1"/>
</dbReference>
<dbReference type="GO" id="GO:0004713">
    <property type="term" value="F:protein tyrosine kinase activity"/>
    <property type="evidence" value="ECO:0007669"/>
    <property type="project" value="TreeGrafter"/>
</dbReference>
<dbReference type="PROSITE" id="PS00108">
    <property type="entry name" value="PROTEIN_KINASE_ST"/>
    <property type="match status" value="1"/>
</dbReference>
<dbReference type="PANTHER" id="PTHR11042">
    <property type="entry name" value="EUKARYOTIC TRANSLATION INITIATION FACTOR 2-ALPHA KINASE EIF2-ALPHA KINASE -RELATED"/>
    <property type="match status" value="1"/>
</dbReference>
<dbReference type="Proteomes" id="UP000644660">
    <property type="component" value="Unassembled WGS sequence"/>
</dbReference>
<dbReference type="Pfam" id="PF00069">
    <property type="entry name" value="Pkinase"/>
    <property type="match status" value="1"/>
</dbReference>
<keyword evidence="4" id="KW-0067">ATP-binding</keyword>
<dbReference type="OrthoDB" id="5337378at2759"/>
<dbReference type="GO" id="GO:0005634">
    <property type="term" value="C:nucleus"/>
    <property type="evidence" value="ECO:0007669"/>
    <property type="project" value="TreeGrafter"/>
</dbReference>
<accession>A0A8H2ZI86</accession>
<sequence>MNENDDINMNSDDMIDIPKDISDRRVRHPTLQFEEQKNENDSIAIDENDTTNNLQFFPYSNNTLTRSAATLNLSLTRSGTLQNITEETDNIVTNNNITANDNDPINGVNTSIMKWSPFRTSKNHLQNPSKLKQSNNLFSHHLRTKRLSQQSHLQDSIKDTDIPITSIARLKRSASKSEMSPFLQEHSIRNNISRQTTSSSKQQQEYTMLVDAATSQVNKENENIAPPTISISSDSGIPNPNVFNPQGLKSKLAQFNSSLYPKKLSIPKTPVKKYPLRENNQINSISNLHASSILENTEFSNDPNYTSFTNESTAFCNSQILQTPKIVIASVEESSPISSLRGSAYSQQRNSPRFNLSKYKKLKKSRDSVIMKNMELTTSLQQFTNDLYGISITNEIPLNNNDENMRANSISPLKFNSKNNLSFFGNDKQQDDNKNIITHSDPFTFETKSTIEGTHRNSDNEDEEMVNFSTPTKTKSIIGATPNILNSNRFKQNRFHVEPIPPSQSYNIQNTDLESSQNPDTHLVERFTNVTLIDQGHFSKVYQVTFAETNKKYAIKSITINKGNSTKKILQEIKLLAGIRDKTELDQEGNEYVIDFISSWKFGNAYYVMTDFYENGNLDKFLNEQIIQKNKRLEDWRIWKIIVEVSLALRFIHDSCQIVHLDLKPANIMITFEGTLKLVDFGMATRLPLQDHDFENEGDREYIAPEIISDSIYDFRADIFSLGLIIVEIAANVVLPDNGNAWHKLRSGDLSDAGGLSSTDIHSESLLSTSTKFDTNLTDISNYHQTSASANEPLTTVDNLTVGSIKHSKDYRGAPSYAGISNSQIPAWVPKFLIDGESLEKTVRWLIDPDYRKRPTANELLHTEECMYVEMTRLTGAVIQEDYFGPKPNFFM</sequence>
<dbReference type="InterPro" id="IPR011009">
    <property type="entry name" value="Kinase-like_dom_sf"/>
</dbReference>
<name>A0A8H2ZI86_9SACH</name>
<dbReference type="PROSITE" id="PS50011">
    <property type="entry name" value="PROTEIN_KINASE_DOM"/>
    <property type="match status" value="1"/>
</dbReference>
<evidence type="ECO:0000313" key="7">
    <source>
        <dbReference type="EMBL" id="CAB4254703.1"/>
    </source>
</evidence>
<gene>
    <name evidence="7" type="ORF">KABA2_04S12386</name>
</gene>
<dbReference type="GO" id="GO:0110031">
    <property type="term" value="P:negative regulation of G2/MI transition of meiotic cell cycle"/>
    <property type="evidence" value="ECO:0007669"/>
    <property type="project" value="TreeGrafter"/>
</dbReference>
<keyword evidence="3 7" id="KW-0418">Kinase</keyword>
<evidence type="ECO:0000256" key="1">
    <source>
        <dbReference type="ARBA" id="ARBA00022679"/>
    </source>
</evidence>
<reference evidence="7 8" key="1">
    <citation type="submission" date="2020-05" db="EMBL/GenBank/DDBJ databases">
        <authorList>
            <person name="Casaregola S."/>
            <person name="Devillers H."/>
            <person name="Grondin C."/>
        </authorList>
    </citation>
    <scope>NUCLEOTIDE SEQUENCE [LARGE SCALE GENOMIC DNA]</scope>
    <source>
        <strain evidence="7 8">CLIB 1767</strain>
    </source>
</reference>
<keyword evidence="2" id="KW-0547">Nucleotide-binding</keyword>
<comment type="similarity">
    <text evidence="5">Belongs to the protein kinase superfamily. Ser/Thr protein kinase family. GCN2 subfamily.</text>
</comment>
<dbReference type="EMBL" id="CAEFZW010000004">
    <property type="protein sequence ID" value="CAB4254703.1"/>
    <property type="molecule type" value="Genomic_DNA"/>
</dbReference>
<evidence type="ECO:0000256" key="2">
    <source>
        <dbReference type="ARBA" id="ARBA00022741"/>
    </source>
</evidence>
<dbReference type="GO" id="GO:0005737">
    <property type="term" value="C:cytoplasm"/>
    <property type="evidence" value="ECO:0007669"/>
    <property type="project" value="TreeGrafter"/>
</dbReference>
<comment type="caution">
    <text evidence="7">The sequence shown here is derived from an EMBL/GenBank/DDBJ whole genome shotgun (WGS) entry which is preliminary data.</text>
</comment>
<evidence type="ECO:0000256" key="4">
    <source>
        <dbReference type="ARBA" id="ARBA00022840"/>
    </source>
</evidence>
<dbReference type="InterPro" id="IPR008271">
    <property type="entry name" value="Ser/Thr_kinase_AS"/>
</dbReference>
<dbReference type="Gene3D" id="3.30.200.20">
    <property type="entry name" value="Phosphorylase Kinase, domain 1"/>
    <property type="match status" value="1"/>
</dbReference>
<evidence type="ECO:0000259" key="6">
    <source>
        <dbReference type="PROSITE" id="PS50011"/>
    </source>
</evidence>
<dbReference type="InterPro" id="IPR000719">
    <property type="entry name" value="Prot_kinase_dom"/>
</dbReference>
<dbReference type="SUPFAM" id="SSF56112">
    <property type="entry name" value="Protein kinase-like (PK-like)"/>
    <property type="match status" value="1"/>
</dbReference>
<evidence type="ECO:0000256" key="5">
    <source>
        <dbReference type="ARBA" id="ARBA00037982"/>
    </source>
</evidence>
<dbReference type="InterPro" id="IPR050339">
    <property type="entry name" value="CC_SR_Kinase"/>
</dbReference>
<dbReference type="Gene3D" id="1.10.510.10">
    <property type="entry name" value="Transferase(Phosphotransferase) domain 1"/>
    <property type="match status" value="1"/>
</dbReference>
<evidence type="ECO:0000313" key="8">
    <source>
        <dbReference type="Proteomes" id="UP000644660"/>
    </source>
</evidence>
<dbReference type="GeneID" id="64857709"/>
<feature type="domain" description="Protein kinase" evidence="6">
    <location>
        <begin position="527"/>
        <end position="867"/>
    </location>
</feature>
<dbReference type="GO" id="GO:0005524">
    <property type="term" value="F:ATP binding"/>
    <property type="evidence" value="ECO:0007669"/>
    <property type="project" value="UniProtKB-KW"/>
</dbReference>
<dbReference type="RefSeq" id="XP_041406547.1">
    <property type="nucleotide sequence ID" value="XM_041550613.1"/>
</dbReference>
<evidence type="ECO:0000256" key="3">
    <source>
        <dbReference type="ARBA" id="ARBA00022777"/>
    </source>
</evidence>
<proteinExistence type="inferred from homology"/>
<organism evidence="7 8">
    <name type="scientific">Maudiozyma barnettii</name>
    <dbReference type="NCBI Taxonomy" id="61262"/>
    <lineage>
        <taxon>Eukaryota</taxon>
        <taxon>Fungi</taxon>
        <taxon>Dikarya</taxon>
        <taxon>Ascomycota</taxon>
        <taxon>Saccharomycotina</taxon>
        <taxon>Saccharomycetes</taxon>
        <taxon>Saccharomycetales</taxon>
        <taxon>Saccharomycetaceae</taxon>
        <taxon>Maudiozyma</taxon>
    </lineage>
</organism>
<dbReference type="PANTHER" id="PTHR11042:SF196">
    <property type="entry name" value="MITOSIS INHIBITOR PROTEIN KINASE SWE1"/>
    <property type="match status" value="1"/>
</dbReference>
<keyword evidence="8" id="KW-1185">Reference proteome</keyword>
<keyword evidence="1" id="KW-0808">Transferase</keyword>